<dbReference type="InterPro" id="IPR011035">
    <property type="entry name" value="Ribosomal_bL25/Gln-tRNA_synth"/>
</dbReference>
<dbReference type="EMBL" id="LDAU01000078">
    <property type="protein sequence ID" value="KRX07887.1"/>
    <property type="molecule type" value="Genomic_DNA"/>
</dbReference>
<reference evidence="2 3" key="1">
    <citation type="journal article" date="2015" name="Sci. Rep.">
        <title>Genome of the facultative scuticociliatosis pathogen Pseudocohnilembus persalinus provides insight into its virulence through horizontal gene transfer.</title>
        <authorList>
            <person name="Xiong J."/>
            <person name="Wang G."/>
            <person name="Cheng J."/>
            <person name="Tian M."/>
            <person name="Pan X."/>
            <person name="Warren A."/>
            <person name="Jiang C."/>
            <person name="Yuan D."/>
            <person name="Miao W."/>
        </authorList>
    </citation>
    <scope>NUCLEOTIDE SEQUENCE [LARGE SCALE GENOMIC DNA]</scope>
    <source>
        <strain evidence="2">36N120E</strain>
    </source>
</reference>
<dbReference type="OMA" id="KSPHANK"/>
<keyword evidence="2" id="KW-0689">Ribosomal protein</keyword>
<protein>
    <submittedName>
        <fullName evidence="2">Ribosomal protein L25/Gln-tRNA synthetase, anti-codon-binding domain</fullName>
    </submittedName>
</protein>
<dbReference type="OrthoDB" id="300485at2759"/>
<evidence type="ECO:0000313" key="3">
    <source>
        <dbReference type="Proteomes" id="UP000054937"/>
    </source>
</evidence>
<keyword evidence="2" id="KW-0687">Ribonucleoprotein</keyword>
<dbReference type="InParanoid" id="A0A0V0R005"/>
<proteinExistence type="predicted"/>
<keyword evidence="3" id="KW-1185">Reference proteome</keyword>
<name>A0A0V0R005_PSEPJ</name>
<keyword evidence="2" id="KW-0436">Ligase</keyword>
<dbReference type="SUPFAM" id="SSF50715">
    <property type="entry name" value="Ribosomal protein L25-like"/>
    <property type="match status" value="1"/>
</dbReference>
<evidence type="ECO:0000313" key="2">
    <source>
        <dbReference type="EMBL" id="KRX07887.1"/>
    </source>
</evidence>
<accession>A0A0V0R005</accession>
<feature type="compositionally biased region" description="Basic and acidic residues" evidence="1">
    <location>
        <begin position="261"/>
        <end position="274"/>
    </location>
</feature>
<evidence type="ECO:0000256" key="1">
    <source>
        <dbReference type="SAM" id="MobiDB-lite"/>
    </source>
</evidence>
<feature type="region of interest" description="Disordered" evidence="1">
    <location>
        <begin position="248"/>
        <end position="286"/>
    </location>
</feature>
<dbReference type="GO" id="GO:0004812">
    <property type="term" value="F:aminoacyl-tRNA ligase activity"/>
    <property type="evidence" value="ECO:0007669"/>
    <property type="project" value="UniProtKB-KW"/>
</dbReference>
<feature type="compositionally biased region" description="Basic residues" evidence="1">
    <location>
        <begin position="275"/>
        <end position="285"/>
    </location>
</feature>
<dbReference type="AlphaFoldDB" id="A0A0V0R005"/>
<dbReference type="Proteomes" id="UP000054937">
    <property type="component" value="Unassembled WGS sequence"/>
</dbReference>
<dbReference type="GO" id="GO:0006412">
    <property type="term" value="P:translation"/>
    <property type="evidence" value="ECO:0007669"/>
    <property type="project" value="InterPro"/>
</dbReference>
<keyword evidence="2" id="KW-0030">Aminoacyl-tRNA synthetase</keyword>
<gene>
    <name evidence="2" type="ORF">PPERSA_10275</name>
</gene>
<sequence length="303" mass="35610">MNNLSVKNIQSLVFKVNRNFTIYNRGELTEQEHNLDSIQLLFAKKFRKQTLDSPILQRNKIYVPPKRFRQMDDHLLALKAKGECTGILEGREEFEDLDLVFDSKQIFGLRRKKDPYTQSYYMDINGEEIRFTLKEIYTHPFGRPNLLEMPLYFKPTLNNVRLNRGADFEFKMDSISVISYNSDYPTRIEIDPSNLTHTRGYKIGDLQNALPPGMFLHKKYSSTLNTNIVTIGGDREKMVQQELKRQQMMDQVTKGTDLEEEQRQYLKSDAPKKESNKKKKVRSLKKIVQSMQAEIKERLDKIK</sequence>
<comment type="caution">
    <text evidence="2">The sequence shown here is derived from an EMBL/GenBank/DDBJ whole genome shotgun (WGS) entry which is preliminary data.</text>
</comment>
<dbReference type="GO" id="GO:0005840">
    <property type="term" value="C:ribosome"/>
    <property type="evidence" value="ECO:0007669"/>
    <property type="project" value="UniProtKB-KW"/>
</dbReference>
<organism evidence="2 3">
    <name type="scientific">Pseudocohnilembus persalinus</name>
    <name type="common">Ciliate</name>
    <dbReference type="NCBI Taxonomy" id="266149"/>
    <lineage>
        <taxon>Eukaryota</taxon>
        <taxon>Sar</taxon>
        <taxon>Alveolata</taxon>
        <taxon>Ciliophora</taxon>
        <taxon>Intramacronucleata</taxon>
        <taxon>Oligohymenophorea</taxon>
        <taxon>Scuticociliatia</taxon>
        <taxon>Philasterida</taxon>
        <taxon>Pseudocohnilembidae</taxon>
        <taxon>Pseudocohnilembus</taxon>
    </lineage>
</organism>